<feature type="chain" id="PRO_5001506461" description="Peptidase A1 domain-containing protein" evidence="5">
    <location>
        <begin position="26"/>
        <end position="444"/>
    </location>
</feature>
<comment type="subcellular location">
    <subcellularLocation>
        <location evidence="1">Secreted</location>
        <location evidence="1">Extracellular space</location>
    </subcellularLocation>
</comment>
<dbReference type="STRING" id="4155.A0A022Q0E5"/>
<evidence type="ECO:0000256" key="2">
    <source>
        <dbReference type="ARBA" id="ARBA00007447"/>
    </source>
</evidence>
<evidence type="ECO:0000259" key="6">
    <source>
        <dbReference type="PROSITE" id="PS51767"/>
    </source>
</evidence>
<reference evidence="7 8" key="1">
    <citation type="journal article" date="2013" name="Proc. Natl. Acad. Sci. U.S.A.">
        <title>Fine-scale variation in meiotic recombination in Mimulus inferred from population shotgun sequencing.</title>
        <authorList>
            <person name="Hellsten U."/>
            <person name="Wright K.M."/>
            <person name="Jenkins J."/>
            <person name="Shu S."/>
            <person name="Yuan Y."/>
            <person name="Wessler S.R."/>
            <person name="Schmutz J."/>
            <person name="Willis J.H."/>
            <person name="Rokhsar D.S."/>
        </authorList>
    </citation>
    <scope>NUCLEOTIDE SEQUENCE [LARGE SCALE GENOMIC DNA]</scope>
    <source>
        <strain evidence="8">cv. DUN x IM62</strain>
    </source>
</reference>
<protein>
    <recommendedName>
        <fullName evidence="6">Peptidase A1 domain-containing protein</fullName>
    </recommendedName>
</protein>
<feature type="signal peptide" evidence="5">
    <location>
        <begin position="1"/>
        <end position="25"/>
    </location>
</feature>
<evidence type="ECO:0000256" key="4">
    <source>
        <dbReference type="ARBA" id="ARBA00022729"/>
    </source>
</evidence>
<dbReference type="EMBL" id="KI632264">
    <property type="protein sequence ID" value="EYU20618.1"/>
    <property type="molecule type" value="Genomic_DNA"/>
</dbReference>
<dbReference type="InterPro" id="IPR032861">
    <property type="entry name" value="TAXi_N"/>
</dbReference>
<keyword evidence="8" id="KW-1185">Reference proteome</keyword>
<dbReference type="PROSITE" id="PS51767">
    <property type="entry name" value="PEPTIDASE_A1"/>
    <property type="match status" value="1"/>
</dbReference>
<keyword evidence="4 5" id="KW-0732">Signal</keyword>
<dbReference type="PANTHER" id="PTHR47965">
    <property type="entry name" value="ASPARTYL PROTEASE-RELATED"/>
    <property type="match status" value="1"/>
</dbReference>
<organism evidence="7 8">
    <name type="scientific">Erythranthe guttata</name>
    <name type="common">Yellow monkey flower</name>
    <name type="synonym">Mimulus guttatus</name>
    <dbReference type="NCBI Taxonomy" id="4155"/>
    <lineage>
        <taxon>Eukaryota</taxon>
        <taxon>Viridiplantae</taxon>
        <taxon>Streptophyta</taxon>
        <taxon>Embryophyta</taxon>
        <taxon>Tracheophyta</taxon>
        <taxon>Spermatophyta</taxon>
        <taxon>Magnoliopsida</taxon>
        <taxon>eudicotyledons</taxon>
        <taxon>Gunneridae</taxon>
        <taxon>Pentapetalae</taxon>
        <taxon>asterids</taxon>
        <taxon>lamiids</taxon>
        <taxon>Lamiales</taxon>
        <taxon>Phrymaceae</taxon>
        <taxon>Erythranthe</taxon>
    </lineage>
</organism>
<dbReference type="InterPro" id="IPR032799">
    <property type="entry name" value="TAXi_C"/>
</dbReference>
<dbReference type="SUPFAM" id="SSF50630">
    <property type="entry name" value="Acid proteases"/>
    <property type="match status" value="1"/>
</dbReference>
<name>A0A022Q0E5_ERYGU</name>
<dbReference type="Proteomes" id="UP000030748">
    <property type="component" value="Unassembled WGS sequence"/>
</dbReference>
<gene>
    <name evidence="7" type="ORF">MIMGU_mgv1a018279mg</name>
</gene>
<dbReference type="InterPro" id="IPR033121">
    <property type="entry name" value="PEPTIDASE_A1"/>
</dbReference>
<feature type="domain" description="Peptidase A1" evidence="6">
    <location>
        <begin position="48"/>
        <end position="429"/>
    </location>
</feature>
<dbReference type="GO" id="GO:0006508">
    <property type="term" value="P:proteolysis"/>
    <property type="evidence" value="ECO:0007669"/>
    <property type="project" value="InterPro"/>
</dbReference>
<dbReference type="FunFam" id="2.40.70.10:FF:000041">
    <property type="entry name" value="Basic 7S globulin"/>
    <property type="match status" value="1"/>
</dbReference>
<accession>A0A022Q0E5</accession>
<dbReference type="Pfam" id="PF14543">
    <property type="entry name" value="TAXi_N"/>
    <property type="match status" value="1"/>
</dbReference>
<dbReference type="eggNOG" id="KOG1339">
    <property type="taxonomic scope" value="Eukaryota"/>
</dbReference>
<evidence type="ECO:0000313" key="7">
    <source>
        <dbReference type="EMBL" id="EYU20618.1"/>
    </source>
</evidence>
<proteinExistence type="inferred from homology"/>
<dbReference type="PhylomeDB" id="A0A022Q0E5"/>
<dbReference type="InterPro" id="IPR001461">
    <property type="entry name" value="Aspartic_peptidase_A1"/>
</dbReference>
<evidence type="ECO:0000313" key="8">
    <source>
        <dbReference type="Proteomes" id="UP000030748"/>
    </source>
</evidence>
<sequence length="444" mass="48382">MSPSTRSIILYSLLIMLLSSYNSNAQTTPPKPQSFIFPIKKDAKTNQYYTTIQIGSKATTLDVVIDLGGKFLYFYSGDYSNATSSYRPIPCGTRKCRTVVDTDGCVVFCNTSPGPAPGCTNNTCADYALNPFTGTQGYNGLGEDALRVRSTRGSRRYYTVNNFPFQYSDPVLKDELASSTSGVIGLGRSKISLPAQLSSAFKIRRKFGLCVPSSGGGNGNMIVGETTYYKISNKSLISTTTPLLRNHGSKYNNGRLGNLTVEYFIGVRSIKVGSKTLSLNKTMLSIDESNDGSGGTSIQTVRPYTTLQRPLYRALVKEFVKAARAKNITRVKSVAPFGACFDSKSVIVSSKTGPQVPTIDFVMQKKSVYWRFYGSNSMVRVASKDVICLAFVEGEINIAGPTTSIEVGGYQMENYLLEFDLASSKFGFSSSLLLHDTTCSKFLS</sequence>
<dbReference type="InterPro" id="IPR021109">
    <property type="entry name" value="Peptidase_aspartic_dom_sf"/>
</dbReference>
<dbReference type="Gene3D" id="2.40.70.10">
    <property type="entry name" value="Acid Proteases"/>
    <property type="match status" value="2"/>
</dbReference>
<keyword evidence="3" id="KW-0964">Secreted</keyword>
<dbReference type="GO" id="GO:0004190">
    <property type="term" value="F:aspartic-type endopeptidase activity"/>
    <property type="evidence" value="ECO:0007669"/>
    <property type="project" value="InterPro"/>
</dbReference>
<evidence type="ECO:0000256" key="1">
    <source>
        <dbReference type="ARBA" id="ARBA00004239"/>
    </source>
</evidence>
<evidence type="ECO:0000256" key="3">
    <source>
        <dbReference type="ARBA" id="ARBA00022525"/>
    </source>
</evidence>
<dbReference type="PANTHER" id="PTHR47965:SF68">
    <property type="entry name" value="BASIC 7S GLOBULIN-LIKE"/>
    <property type="match status" value="1"/>
</dbReference>
<evidence type="ECO:0000256" key="5">
    <source>
        <dbReference type="SAM" id="SignalP"/>
    </source>
</evidence>
<dbReference type="Pfam" id="PF14541">
    <property type="entry name" value="TAXi_C"/>
    <property type="match status" value="1"/>
</dbReference>
<dbReference type="GO" id="GO:0005576">
    <property type="term" value="C:extracellular region"/>
    <property type="evidence" value="ECO:0007669"/>
    <property type="project" value="UniProtKB-SubCell"/>
</dbReference>
<dbReference type="AlphaFoldDB" id="A0A022Q0E5"/>
<comment type="similarity">
    <text evidence="2">Belongs to the peptidase A1 family.</text>
</comment>